<organism evidence="2 3">
    <name type="scientific">Candidatus Falkowbacteria bacterium CG10_big_fil_rev_8_21_14_0_10_43_11</name>
    <dbReference type="NCBI Taxonomy" id="1974568"/>
    <lineage>
        <taxon>Bacteria</taxon>
        <taxon>Candidatus Falkowiibacteriota</taxon>
    </lineage>
</organism>
<keyword evidence="1" id="KW-0472">Membrane</keyword>
<protein>
    <submittedName>
        <fullName evidence="2">Uncharacterized protein</fullName>
    </submittedName>
</protein>
<reference evidence="3" key="1">
    <citation type="submission" date="2017-09" db="EMBL/GenBank/DDBJ databases">
        <title>Depth-based differentiation of microbial function through sediment-hosted aquifers and enrichment of novel symbionts in the deep terrestrial subsurface.</title>
        <authorList>
            <person name="Probst A.J."/>
            <person name="Ladd B."/>
            <person name="Jarett J.K."/>
            <person name="Geller-Mcgrath D.E."/>
            <person name="Sieber C.M.K."/>
            <person name="Emerson J.B."/>
            <person name="Anantharaman K."/>
            <person name="Thomas B.C."/>
            <person name="Malmstrom R."/>
            <person name="Stieglmeier M."/>
            <person name="Klingl A."/>
            <person name="Woyke T."/>
            <person name="Ryan C.M."/>
            <person name="Banfield J.F."/>
        </authorList>
    </citation>
    <scope>NUCLEOTIDE SEQUENCE [LARGE SCALE GENOMIC DNA]</scope>
</reference>
<dbReference type="AlphaFoldDB" id="A0A2M6WM31"/>
<gene>
    <name evidence="2" type="ORF">COU00_02040</name>
</gene>
<comment type="caution">
    <text evidence="2">The sequence shown here is derived from an EMBL/GenBank/DDBJ whole genome shotgun (WGS) entry which is preliminary data.</text>
</comment>
<evidence type="ECO:0000256" key="1">
    <source>
        <dbReference type="SAM" id="Phobius"/>
    </source>
</evidence>
<keyword evidence="1" id="KW-0812">Transmembrane</keyword>
<keyword evidence="1" id="KW-1133">Transmembrane helix</keyword>
<dbReference type="EMBL" id="PFAS01000033">
    <property type="protein sequence ID" value="PIT93861.1"/>
    <property type="molecule type" value="Genomic_DNA"/>
</dbReference>
<accession>A0A2M6WM31</accession>
<name>A0A2M6WM31_9BACT</name>
<evidence type="ECO:0000313" key="2">
    <source>
        <dbReference type="EMBL" id="PIT93861.1"/>
    </source>
</evidence>
<sequence>MYQSFFLYAPKIIFDLLFDALYFLPWWYGRGLVRMLKNSWRFLRAREEKLAILIWLKNIHRPLYEHYGWRGMIKSVIMRIGQIILRGAIFMFWAGVITVKAVAYFILPALVVWEIIYQLV</sequence>
<dbReference type="Proteomes" id="UP000229335">
    <property type="component" value="Unassembled WGS sequence"/>
</dbReference>
<feature type="transmembrane region" description="Helical" evidence="1">
    <location>
        <begin position="6"/>
        <end position="28"/>
    </location>
</feature>
<proteinExistence type="predicted"/>
<evidence type="ECO:0000313" key="3">
    <source>
        <dbReference type="Proteomes" id="UP000229335"/>
    </source>
</evidence>